<feature type="coiled-coil region" evidence="1">
    <location>
        <begin position="28"/>
        <end position="55"/>
    </location>
</feature>
<evidence type="ECO:0000256" key="1">
    <source>
        <dbReference type="SAM" id="Coils"/>
    </source>
</evidence>
<dbReference type="AlphaFoldDB" id="A0AAD9J5Y9"/>
<reference evidence="2" key="1">
    <citation type="journal article" date="2023" name="Mol. Biol. Evol.">
        <title>Third-Generation Sequencing Reveals the Adaptive Role of the Epigenome in Three Deep-Sea Polychaetes.</title>
        <authorList>
            <person name="Perez M."/>
            <person name="Aroh O."/>
            <person name="Sun Y."/>
            <person name="Lan Y."/>
            <person name="Juniper S.K."/>
            <person name="Young C.R."/>
            <person name="Angers B."/>
            <person name="Qian P.Y."/>
        </authorList>
    </citation>
    <scope>NUCLEOTIDE SEQUENCE</scope>
    <source>
        <strain evidence="2">P08H-3</strain>
    </source>
</reference>
<dbReference type="Proteomes" id="UP001208570">
    <property type="component" value="Unassembled WGS sequence"/>
</dbReference>
<organism evidence="2 3">
    <name type="scientific">Paralvinella palmiformis</name>
    <dbReference type="NCBI Taxonomy" id="53620"/>
    <lineage>
        <taxon>Eukaryota</taxon>
        <taxon>Metazoa</taxon>
        <taxon>Spiralia</taxon>
        <taxon>Lophotrochozoa</taxon>
        <taxon>Annelida</taxon>
        <taxon>Polychaeta</taxon>
        <taxon>Sedentaria</taxon>
        <taxon>Canalipalpata</taxon>
        <taxon>Terebellida</taxon>
        <taxon>Terebelliformia</taxon>
        <taxon>Alvinellidae</taxon>
        <taxon>Paralvinella</taxon>
    </lineage>
</organism>
<gene>
    <name evidence="2" type="ORF">LSH36_584g01000</name>
</gene>
<protein>
    <submittedName>
        <fullName evidence="2">Uncharacterized protein</fullName>
    </submittedName>
</protein>
<evidence type="ECO:0000313" key="3">
    <source>
        <dbReference type="Proteomes" id="UP001208570"/>
    </source>
</evidence>
<evidence type="ECO:0000313" key="2">
    <source>
        <dbReference type="EMBL" id="KAK2146743.1"/>
    </source>
</evidence>
<proteinExistence type="predicted"/>
<keyword evidence="3" id="KW-1185">Reference proteome</keyword>
<accession>A0AAD9J5Y9</accession>
<comment type="caution">
    <text evidence="2">The sequence shown here is derived from an EMBL/GenBank/DDBJ whole genome shotgun (WGS) entry which is preliminary data.</text>
</comment>
<sequence>MMELAWKLGSSILNNITGSNDEDVRKVIEQFNEQIKALTSDLKETERKLKGISSLTDEKPSHRVKTMIETLILIDGCQQQADVIKDVLEDMKTKPNNIAILNMVGNSMHDYLKDWWDPEHAGQKPLNKTDLITNQVDMVQLKINQYRKSMLSQMAELAGSKTGLTNNVDDIDKKLHRIEKKTPKKSNLKKYQKKLEELSRLIESSDDWFMTAEKLTEVLEKNQKDKRFMEEAEVLHKSLNKLLNVDSELEMGEAGWMSKSSDNHKPNLVYTKKCLTRHLSEMQRHRTRFSAEKDKVDDISLDDCSMTSVGSVQMKSTRVDAEPTSSQGVKNESEIINQLDSQMKNIVNFLKQVPTWKAFAKKFDELDSLVGSKGVKSKEVNRILEELSHQVDKYGSLLLKVTNLIDELMSYADNKYIIEGATVRLKDIAHMLSGSDSEQKSENYNLIEEVREGIEIRKQCMEVYTDKILALRTTIIIDMKNVRNKGDLINQGIGGLSRQRKGHMQGEIKRLELLIEDVNYQLNVAKKIILQLGEHTTDQLFINNAMPLFKVLIEMRYETIFQINNDILFLLQDLDISDQTLLMMNKDLIYLEGEINGYQRCLERMKNPDLYIAQANVPSCVCLIS</sequence>
<dbReference type="EMBL" id="JAODUP010000584">
    <property type="protein sequence ID" value="KAK2146743.1"/>
    <property type="molecule type" value="Genomic_DNA"/>
</dbReference>
<name>A0AAD9J5Y9_9ANNE</name>
<keyword evidence="1" id="KW-0175">Coiled coil</keyword>